<dbReference type="InterPro" id="IPR007052">
    <property type="entry name" value="CS_dom"/>
</dbReference>
<evidence type="ECO:0000259" key="3">
    <source>
        <dbReference type="PROSITE" id="PS51203"/>
    </source>
</evidence>
<evidence type="ECO:0000313" key="4">
    <source>
        <dbReference type="EMBL" id="CED85152.1"/>
    </source>
</evidence>
<sequence length="203" mass="22875">MSGRYVDLPRHDFFQSDETFSLSIYVKNLKPEDVSVAFRERSIKLILGKDTYDLNPLSHGIDPERSSFRVVSVKVELTLAKLDKGVRWLDLVGDEAVTHMSASKPNERSSSVNPANKPKKDWSRVVDEEMESLKKADGATEESDVNELFRSIYANADEDSRKAMIKSMQESGGTTLSTNWKDIGSKKTMVTPPEGMIAKKWEQ</sequence>
<evidence type="ECO:0000256" key="1">
    <source>
        <dbReference type="SAM" id="MobiDB-lite"/>
    </source>
</evidence>
<dbReference type="Pfam" id="PF05002">
    <property type="entry name" value="SGS"/>
    <property type="match status" value="1"/>
</dbReference>
<dbReference type="Pfam" id="PF04969">
    <property type="entry name" value="CS"/>
    <property type="match status" value="1"/>
</dbReference>
<dbReference type="PROSITE" id="PS51203">
    <property type="entry name" value="CS"/>
    <property type="match status" value="1"/>
</dbReference>
<dbReference type="CDD" id="cd06466">
    <property type="entry name" value="p23_CS_SGT1_like"/>
    <property type="match status" value="1"/>
</dbReference>
<dbReference type="GO" id="GO:0051087">
    <property type="term" value="F:protein-folding chaperone binding"/>
    <property type="evidence" value="ECO:0007669"/>
    <property type="project" value="InterPro"/>
</dbReference>
<feature type="region of interest" description="Disordered" evidence="1">
    <location>
        <begin position="99"/>
        <end position="126"/>
    </location>
</feature>
<dbReference type="PROSITE" id="PS51048">
    <property type="entry name" value="SGS"/>
    <property type="match status" value="1"/>
</dbReference>
<feature type="domain" description="CS" evidence="3">
    <location>
        <begin position="6"/>
        <end position="92"/>
    </location>
</feature>
<dbReference type="InterPro" id="IPR044563">
    <property type="entry name" value="Sgt1-like"/>
</dbReference>
<feature type="domain" description="SGS" evidence="2">
    <location>
        <begin position="111"/>
        <end position="203"/>
    </location>
</feature>
<dbReference type="InterPro" id="IPR007699">
    <property type="entry name" value="SGS_dom"/>
</dbReference>
<feature type="compositionally biased region" description="Polar residues" evidence="1">
    <location>
        <begin position="100"/>
        <end position="114"/>
    </location>
</feature>
<dbReference type="SUPFAM" id="SSF49764">
    <property type="entry name" value="HSP20-like chaperones"/>
    <property type="match status" value="1"/>
</dbReference>
<dbReference type="InterPro" id="IPR008978">
    <property type="entry name" value="HSP20-like_chaperone"/>
</dbReference>
<dbReference type="PANTHER" id="PTHR45862">
    <property type="entry name" value="PROTEIN SGT1 HOMOLOG"/>
    <property type="match status" value="1"/>
</dbReference>
<organism evidence="4">
    <name type="scientific">Phaffia rhodozyma</name>
    <name type="common">Yeast</name>
    <name type="synonym">Xanthophyllomyces dendrorhous</name>
    <dbReference type="NCBI Taxonomy" id="264483"/>
    <lineage>
        <taxon>Eukaryota</taxon>
        <taxon>Fungi</taxon>
        <taxon>Dikarya</taxon>
        <taxon>Basidiomycota</taxon>
        <taxon>Agaricomycotina</taxon>
        <taxon>Tremellomycetes</taxon>
        <taxon>Cystofilobasidiales</taxon>
        <taxon>Mrakiaceae</taxon>
        <taxon>Phaffia</taxon>
    </lineage>
</organism>
<dbReference type="AlphaFoldDB" id="A0A0F7SSI3"/>
<name>A0A0F7SSI3_PHARH</name>
<evidence type="ECO:0000259" key="2">
    <source>
        <dbReference type="PROSITE" id="PS51048"/>
    </source>
</evidence>
<protein>
    <submittedName>
        <fullName evidence="4">Suppressor of G2 allele of skp1</fullName>
    </submittedName>
</protein>
<feature type="compositionally biased region" description="Polar residues" evidence="1">
    <location>
        <begin position="168"/>
        <end position="180"/>
    </location>
</feature>
<accession>A0A0F7SSI3</accession>
<dbReference type="Gene3D" id="2.60.40.790">
    <property type="match status" value="1"/>
</dbReference>
<proteinExistence type="predicted"/>
<feature type="region of interest" description="Disordered" evidence="1">
    <location>
        <begin position="164"/>
        <end position="203"/>
    </location>
</feature>
<dbReference type="EMBL" id="LN483332">
    <property type="protein sequence ID" value="CED85152.1"/>
    <property type="molecule type" value="Genomic_DNA"/>
</dbReference>
<reference evidence="4" key="1">
    <citation type="submission" date="2014-08" db="EMBL/GenBank/DDBJ databases">
        <authorList>
            <person name="Sharma Rahul"/>
            <person name="Thines Marco"/>
        </authorList>
    </citation>
    <scope>NUCLEOTIDE SEQUENCE</scope>
</reference>